<dbReference type="InterPro" id="IPR042206">
    <property type="entry name" value="CRISPR-assoc_Cas1_C"/>
</dbReference>
<evidence type="ECO:0000313" key="1">
    <source>
        <dbReference type="EMBL" id="AHI19493.1"/>
    </source>
</evidence>
<dbReference type="PANTHER" id="PTHR34353">
    <property type="entry name" value="CRISPR-ASSOCIATED ENDONUCLEASE CAS1 1"/>
    <property type="match status" value="1"/>
</dbReference>
<reference evidence="2" key="1">
    <citation type="submission" date="2013-02" db="EMBL/GenBank/DDBJ databases">
        <title>The complete genome sequence of Corynebacterium casei LMG S-19264 (=DSM 44701).</title>
        <authorList>
            <person name="Ruckert C."/>
            <person name="Albersmeier A."/>
            <person name="Kalinowski J."/>
        </authorList>
    </citation>
    <scope>NUCLEOTIDE SEQUENCE [LARGE SCALE GENOMIC DNA]</scope>
    <source>
        <strain evidence="2">LMG S-19264</strain>
    </source>
</reference>
<evidence type="ECO:0000313" key="2">
    <source>
        <dbReference type="Proteomes" id="UP000019226"/>
    </source>
</evidence>
<sequence>MKKIYAEEAARTNVYWNRRSYDPQDFESSDPINQALTSGSAALYGVAHAVISALGFVPSLGIVHTGTDRSFVYDIADLYKAEVSIPAAFDALSAEMGSPSTNVRRNIRDRVVKERIMQRMVRDLKYLFDVDDEYLISDVELMLWSELEVISSGVNWSEDEITP</sequence>
<accession>A0ABN4CCU4</accession>
<dbReference type="InterPro" id="IPR050646">
    <property type="entry name" value="Cas1"/>
</dbReference>
<gene>
    <name evidence="1" type="ORF">CCASEI_04575</name>
</gene>
<dbReference type="Gene3D" id="1.20.120.920">
    <property type="entry name" value="CRISPR-associated endonuclease Cas1, C-terminal domain"/>
    <property type="match status" value="1"/>
</dbReference>
<dbReference type="PANTHER" id="PTHR34353:SF3">
    <property type="entry name" value="CRISPR-ASSOCIATED ENDONUCLEASE CAS1"/>
    <property type="match status" value="1"/>
</dbReference>
<organism evidence="1 2">
    <name type="scientific">Corynebacterium casei LMG S-19264</name>
    <dbReference type="NCBI Taxonomy" id="1285583"/>
    <lineage>
        <taxon>Bacteria</taxon>
        <taxon>Bacillati</taxon>
        <taxon>Actinomycetota</taxon>
        <taxon>Actinomycetes</taxon>
        <taxon>Mycobacteriales</taxon>
        <taxon>Corynebacteriaceae</taxon>
        <taxon>Corynebacterium</taxon>
    </lineage>
</organism>
<dbReference type="Proteomes" id="UP000019226">
    <property type="component" value="Chromosome"/>
</dbReference>
<protein>
    <submittedName>
        <fullName evidence="1">CRISPR-associated protein</fullName>
    </submittedName>
</protein>
<name>A0ABN4CCU4_9CORY</name>
<proteinExistence type="predicted"/>
<keyword evidence="2" id="KW-1185">Reference proteome</keyword>
<dbReference type="EMBL" id="CP004350">
    <property type="protein sequence ID" value="AHI19493.1"/>
    <property type="molecule type" value="Genomic_DNA"/>
</dbReference>